<keyword evidence="1" id="KW-0472">Membrane</keyword>
<dbReference type="RefSeq" id="WP_163740789.1">
    <property type="nucleotide sequence ID" value="NZ_JAAGOA010000014.1"/>
</dbReference>
<feature type="transmembrane region" description="Helical" evidence="1">
    <location>
        <begin position="28"/>
        <end position="47"/>
    </location>
</feature>
<reference evidence="2 3" key="1">
    <citation type="submission" date="2020-02" db="EMBL/GenBank/DDBJ databases">
        <authorList>
            <person name="Li X.-J."/>
            <person name="Han X.-M."/>
        </authorList>
    </citation>
    <scope>NUCLEOTIDE SEQUENCE [LARGE SCALE GENOMIC DNA]</scope>
    <source>
        <strain evidence="2 3">CCTCC AB 2017055</strain>
    </source>
</reference>
<protein>
    <submittedName>
        <fullName evidence="2">Uncharacterized protein</fullName>
    </submittedName>
</protein>
<proteinExistence type="predicted"/>
<keyword evidence="1" id="KW-0812">Transmembrane</keyword>
<dbReference type="Proteomes" id="UP000475214">
    <property type="component" value="Unassembled WGS sequence"/>
</dbReference>
<evidence type="ECO:0000313" key="2">
    <source>
        <dbReference type="EMBL" id="NEE02332.1"/>
    </source>
</evidence>
<dbReference type="AlphaFoldDB" id="A0A6L9SCL6"/>
<organism evidence="2 3">
    <name type="scientific">Phytoactinopolyspora halotolerans</name>
    <dbReference type="NCBI Taxonomy" id="1981512"/>
    <lineage>
        <taxon>Bacteria</taxon>
        <taxon>Bacillati</taxon>
        <taxon>Actinomycetota</taxon>
        <taxon>Actinomycetes</taxon>
        <taxon>Jiangellales</taxon>
        <taxon>Jiangellaceae</taxon>
        <taxon>Phytoactinopolyspora</taxon>
    </lineage>
</organism>
<gene>
    <name evidence="2" type="ORF">G1H10_19345</name>
</gene>
<accession>A0A6L9SCL6</accession>
<sequence length="83" mass="8881">MSWEHENNGADWGSRPGRSVSTAARVRLVVLIVVGVVAGEALGLAFADSDDGRGWLRPILIGGCVGLAVLLEFGVLRRLGRRR</sequence>
<dbReference type="EMBL" id="JAAGOA010000014">
    <property type="protein sequence ID" value="NEE02332.1"/>
    <property type="molecule type" value="Genomic_DNA"/>
</dbReference>
<evidence type="ECO:0000313" key="3">
    <source>
        <dbReference type="Proteomes" id="UP000475214"/>
    </source>
</evidence>
<keyword evidence="3" id="KW-1185">Reference proteome</keyword>
<evidence type="ECO:0000256" key="1">
    <source>
        <dbReference type="SAM" id="Phobius"/>
    </source>
</evidence>
<keyword evidence="1" id="KW-1133">Transmembrane helix</keyword>
<feature type="transmembrane region" description="Helical" evidence="1">
    <location>
        <begin position="59"/>
        <end position="76"/>
    </location>
</feature>
<name>A0A6L9SCL6_9ACTN</name>
<comment type="caution">
    <text evidence="2">The sequence shown here is derived from an EMBL/GenBank/DDBJ whole genome shotgun (WGS) entry which is preliminary data.</text>
</comment>